<evidence type="ECO:0000256" key="5">
    <source>
        <dbReference type="ARBA" id="ARBA00022825"/>
    </source>
</evidence>
<evidence type="ECO:0000313" key="9">
    <source>
        <dbReference type="Proteomes" id="UP001500552"/>
    </source>
</evidence>
<dbReference type="InterPro" id="IPR029045">
    <property type="entry name" value="ClpP/crotonase-like_dom_sf"/>
</dbReference>
<dbReference type="NCBIfam" id="NF045542">
    <property type="entry name" value="Clp_rel_HeadMat"/>
    <property type="match status" value="1"/>
</dbReference>
<proteinExistence type="inferred from homology"/>
<sequence length="411" mass="44477">MAKNIHIPIDGIIGEYSDEYGFVMPGFTGWMLDMYTGYDVNGNYNYNPDLEHITLHINSPGGDVHEGFAIYNKLLRIREQGIAVEVHVEGVCASIATIIALAASPGLLKAREASVWMVHKPMAPGLYMANADDLRKVADALDSHEKPFIALYSQKSGKEQQVIEGLMREERFMSATEAKAYGFIDEVLTQAVPEAVQTRKDGELKAVAFYNPKSIQTPTNKMKDEEKKSLFAEFKAWLKGESPKAEGDGTPPPAATEEAPAVVAESTTLEDGSSVYFEGELAQGSAVFADAEMLTALEDGTYTLSDGREIEVVEGQVANLTKAEEDDDAGAEASAQPDAVAALTKRMAAMDKAHKAEIKALNEKLDGVVPGSGNDTGKPAQNFTTTNNKKGEDPWAKVADNFKNKYGKKGN</sequence>
<dbReference type="Proteomes" id="UP001500552">
    <property type="component" value="Unassembled WGS sequence"/>
</dbReference>
<dbReference type="PANTHER" id="PTHR10381:SF70">
    <property type="entry name" value="ATP-DEPENDENT CLP PROTEASE PROTEOLYTIC SUBUNIT"/>
    <property type="match status" value="1"/>
</dbReference>
<dbReference type="PANTHER" id="PTHR10381">
    <property type="entry name" value="ATP-DEPENDENT CLP PROTEASE PROTEOLYTIC SUBUNIT"/>
    <property type="match status" value="1"/>
</dbReference>
<organism evidence="8 9">
    <name type="scientific">Pontibacter saemangeumensis</name>
    <dbReference type="NCBI Taxonomy" id="1084525"/>
    <lineage>
        <taxon>Bacteria</taxon>
        <taxon>Pseudomonadati</taxon>
        <taxon>Bacteroidota</taxon>
        <taxon>Cytophagia</taxon>
        <taxon>Cytophagales</taxon>
        <taxon>Hymenobacteraceae</taxon>
        <taxon>Pontibacter</taxon>
    </lineage>
</organism>
<dbReference type="RefSeq" id="WP_345159601.1">
    <property type="nucleotide sequence ID" value="NZ_BAABHC010000014.1"/>
</dbReference>
<accession>A0ABP8LR61</accession>
<feature type="region of interest" description="Disordered" evidence="7">
    <location>
        <begin position="367"/>
        <end position="411"/>
    </location>
</feature>
<keyword evidence="9" id="KW-1185">Reference proteome</keyword>
<reference evidence="9" key="1">
    <citation type="journal article" date="2019" name="Int. J. Syst. Evol. Microbiol.">
        <title>The Global Catalogue of Microorganisms (GCM) 10K type strain sequencing project: providing services to taxonomists for standard genome sequencing and annotation.</title>
        <authorList>
            <consortium name="The Broad Institute Genomics Platform"/>
            <consortium name="The Broad Institute Genome Sequencing Center for Infectious Disease"/>
            <person name="Wu L."/>
            <person name="Ma J."/>
        </authorList>
    </citation>
    <scope>NUCLEOTIDE SEQUENCE [LARGE SCALE GENOMIC DNA]</scope>
    <source>
        <strain evidence="9">JCM 17926</strain>
    </source>
</reference>
<dbReference type="CDD" id="cd07016">
    <property type="entry name" value="S14_ClpP_1"/>
    <property type="match status" value="1"/>
</dbReference>
<comment type="caution">
    <text evidence="8">The sequence shown here is derived from an EMBL/GenBank/DDBJ whole genome shotgun (WGS) entry which is preliminary data.</text>
</comment>
<feature type="region of interest" description="Disordered" evidence="7">
    <location>
        <begin position="241"/>
        <end position="260"/>
    </location>
</feature>
<dbReference type="Pfam" id="PF00574">
    <property type="entry name" value="CLP_protease"/>
    <property type="match status" value="1"/>
</dbReference>
<dbReference type="SUPFAM" id="SSF52096">
    <property type="entry name" value="ClpP/crotonase"/>
    <property type="match status" value="1"/>
</dbReference>
<evidence type="ECO:0000256" key="6">
    <source>
        <dbReference type="RuleBase" id="RU003567"/>
    </source>
</evidence>
<evidence type="ECO:0000256" key="1">
    <source>
        <dbReference type="ARBA" id="ARBA00007039"/>
    </source>
</evidence>
<keyword evidence="2" id="KW-0963">Cytoplasm</keyword>
<evidence type="ECO:0000256" key="4">
    <source>
        <dbReference type="ARBA" id="ARBA00022801"/>
    </source>
</evidence>
<dbReference type="PRINTS" id="PR00127">
    <property type="entry name" value="CLPPROTEASEP"/>
</dbReference>
<dbReference type="InterPro" id="IPR001907">
    <property type="entry name" value="ClpP"/>
</dbReference>
<dbReference type="InterPro" id="IPR023562">
    <property type="entry name" value="ClpP/TepA"/>
</dbReference>
<protein>
    <recommendedName>
        <fullName evidence="6">ATP-dependent Clp protease proteolytic subunit</fullName>
    </recommendedName>
</protein>
<dbReference type="EMBL" id="BAABHC010000014">
    <property type="protein sequence ID" value="GAA4434613.1"/>
    <property type="molecule type" value="Genomic_DNA"/>
</dbReference>
<evidence type="ECO:0000256" key="3">
    <source>
        <dbReference type="ARBA" id="ARBA00022670"/>
    </source>
</evidence>
<keyword evidence="4" id="KW-0378">Hydrolase</keyword>
<evidence type="ECO:0000313" key="8">
    <source>
        <dbReference type="EMBL" id="GAA4434613.1"/>
    </source>
</evidence>
<evidence type="ECO:0000256" key="2">
    <source>
        <dbReference type="ARBA" id="ARBA00022490"/>
    </source>
</evidence>
<name>A0ABP8LR61_9BACT</name>
<keyword evidence="3" id="KW-0645">Protease</keyword>
<feature type="compositionally biased region" description="Basic and acidic residues" evidence="7">
    <location>
        <begin position="389"/>
        <end position="403"/>
    </location>
</feature>
<feature type="compositionally biased region" description="Polar residues" evidence="7">
    <location>
        <begin position="373"/>
        <end position="388"/>
    </location>
</feature>
<keyword evidence="5" id="KW-0720">Serine protease</keyword>
<gene>
    <name evidence="8" type="ORF">GCM10023188_25730</name>
</gene>
<evidence type="ECO:0000256" key="7">
    <source>
        <dbReference type="SAM" id="MobiDB-lite"/>
    </source>
</evidence>
<dbReference type="Gene3D" id="3.90.226.10">
    <property type="entry name" value="2-enoyl-CoA Hydratase, Chain A, domain 1"/>
    <property type="match status" value="1"/>
</dbReference>
<comment type="similarity">
    <text evidence="1 6">Belongs to the peptidase S14 family.</text>
</comment>